<dbReference type="InterPro" id="IPR050863">
    <property type="entry name" value="CenT-Element_Derived"/>
</dbReference>
<dbReference type="InterPro" id="IPR007889">
    <property type="entry name" value="HTH_Psq"/>
</dbReference>
<keyword evidence="3" id="KW-1185">Reference proteome</keyword>
<dbReference type="InterPro" id="IPR009057">
    <property type="entry name" value="Homeodomain-like_sf"/>
</dbReference>
<dbReference type="SUPFAM" id="SSF46689">
    <property type="entry name" value="Homeodomain-like"/>
    <property type="match status" value="1"/>
</dbReference>
<reference evidence="4" key="1">
    <citation type="submission" date="2025-08" db="UniProtKB">
        <authorList>
            <consortium name="RefSeq"/>
        </authorList>
    </citation>
    <scope>IDENTIFICATION</scope>
</reference>
<dbReference type="PANTHER" id="PTHR19303:SF74">
    <property type="entry name" value="POGO TRANSPOSABLE ELEMENT WITH KRAB DOMAIN"/>
    <property type="match status" value="1"/>
</dbReference>
<evidence type="ECO:0000259" key="2">
    <source>
        <dbReference type="Pfam" id="PF05225"/>
    </source>
</evidence>
<evidence type="ECO:0000259" key="1">
    <source>
        <dbReference type="Pfam" id="PF03184"/>
    </source>
</evidence>
<dbReference type="GeneID" id="136088014"/>
<dbReference type="Pfam" id="PF05225">
    <property type="entry name" value="HTH_psq"/>
    <property type="match status" value="1"/>
</dbReference>
<evidence type="ECO:0000313" key="3">
    <source>
        <dbReference type="Proteomes" id="UP001652625"/>
    </source>
</evidence>
<proteinExistence type="predicted"/>
<dbReference type="Pfam" id="PF03184">
    <property type="entry name" value="DDE_1"/>
    <property type="match status" value="1"/>
</dbReference>
<organism evidence="3 4">
    <name type="scientific">Hydra vulgaris</name>
    <name type="common">Hydra</name>
    <name type="synonym">Hydra attenuata</name>
    <dbReference type="NCBI Taxonomy" id="6087"/>
    <lineage>
        <taxon>Eukaryota</taxon>
        <taxon>Metazoa</taxon>
        <taxon>Cnidaria</taxon>
        <taxon>Hydrozoa</taxon>
        <taxon>Hydroidolina</taxon>
        <taxon>Anthoathecata</taxon>
        <taxon>Aplanulata</taxon>
        <taxon>Hydridae</taxon>
        <taxon>Hydra</taxon>
    </lineage>
</organism>
<dbReference type="RefSeq" id="XP_065667723.1">
    <property type="nucleotide sequence ID" value="XM_065811651.1"/>
</dbReference>
<gene>
    <name evidence="4" type="primary">LOC136088014</name>
</gene>
<evidence type="ECO:0000313" key="4">
    <source>
        <dbReference type="RefSeq" id="XP_065667723.1"/>
    </source>
</evidence>
<feature type="domain" description="DDE-1" evidence="1">
    <location>
        <begin position="213"/>
        <end position="303"/>
    </location>
</feature>
<accession>A0ABM4D0F6</accession>
<dbReference type="PANTHER" id="PTHR19303">
    <property type="entry name" value="TRANSPOSON"/>
    <property type="match status" value="1"/>
</dbReference>
<dbReference type="InterPro" id="IPR004875">
    <property type="entry name" value="DDE_SF_endonuclease_dom"/>
</dbReference>
<sequence>MKKIKGFQWSKTDLQNAFNAVESSSLSQRSAAIQYNIPRATLGKYLRGDSVIGVRPGPPPKLPNCIEKKLVDYATYRANCDIGFGKRQFMKYVSQLSKKYKINFKHDTPSEKWWRLFKQRHKTMVLRKPEGTSSVRHQCMSIHKISKYFLALQQVFNKLGTYVMPTSIWNMGETGLQLDFKPPKVVAAWGAKHFQSCTSGKRETITLIAAVNAAAFNTSDAPVSSKWSVSETGWTKQGIAYLWFTNTFLPNIGTNRPQVLIVDGRNSHNSVELLSVAIDYNIEVVEMPAHCSHWLQPLDCTVFGPEDLLQYLL</sequence>
<dbReference type="Proteomes" id="UP001652625">
    <property type="component" value="Chromosome 12"/>
</dbReference>
<name>A0ABM4D0F6_HYDVU</name>
<dbReference type="Gene3D" id="1.10.10.60">
    <property type="entry name" value="Homeodomain-like"/>
    <property type="match status" value="1"/>
</dbReference>
<feature type="domain" description="HTH psq-type" evidence="2">
    <location>
        <begin position="12"/>
        <end position="48"/>
    </location>
</feature>
<protein>
    <submittedName>
        <fullName evidence="4">Uncharacterized protein LOC136088014</fullName>
    </submittedName>
</protein>